<evidence type="ECO:0000313" key="1">
    <source>
        <dbReference type="EMBL" id="KII74335.1"/>
    </source>
</evidence>
<accession>A0A0C2NDF1</accession>
<proteinExistence type="predicted"/>
<keyword evidence="2" id="KW-1185">Reference proteome</keyword>
<sequence>MKIQFFLLSFIEQFNEASSDDDKWQLLLGYVQKLKPEQRLYFDSVINMLQRVYGLHGNYIGQSFLSLVYSFSGVVDEPKQGARDASLTSLEADSMFPTTGLWQSPPEWRDYHKDKRAYSVLLWLIKNYDYRLDQSATSPTEQTEETAEV</sequence>
<dbReference type="AlphaFoldDB" id="A0A0C2NDF1"/>
<protein>
    <submittedName>
        <fullName evidence="1">Uncharacterized protein</fullName>
    </submittedName>
</protein>
<reference evidence="1 2" key="1">
    <citation type="journal article" date="2014" name="Genome Biol. Evol.">
        <title>The genome of the myxosporean Thelohanellus kitauei shows adaptations to nutrient acquisition within its fish host.</title>
        <authorList>
            <person name="Yang Y."/>
            <person name="Xiong J."/>
            <person name="Zhou Z."/>
            <person name="Huo F."/>
            <person name="Miao W."/>
            <person name="Ran C."/>
            <person name="Liu Y."/>
            <person name="Zhang J."/>
            <person name="Feng J."/>
            <person name="Wang M."/>
            <person name="Wang M."/>
            <person name="Wang L."/>
            <person name="Yao B."/>
        </authorList>
    </citation>
    <scope>NUCLEOTIDE SEQUENCE [LARGE SCALE GENOMIC DNA]</scope>
    <source>
        <strain evidence="1">Wuqing</strain>
    </source>
</reference>
<gene>
    <name evidence="1" type="ORF">RF11_00103</name>
</gene>
<name>A0A0C2NDF1_THEKT</name>
<dbReference type="Proteomes" id="UP000031668">
    <property type="component" value="Unassembled WGS sequence"/>
</dbReference>
<evidence type="ECO:0000313" key="2">
    <source>
        <dbReference type="Proteomes" id="UP000031668"/>
    </source>
</evidence>
<dbReference type="EMBL" id="JWZT01000446">
    <property type="protein sequence ID" value="KII74335.1"/>
    <property type="molecule type" value="Genomic_DNA"/>
</dbReference>
<comment type="caution">
    <text evidence="1">The sequence shown here is derived from an EMBL/GenBank/DDBJ whole genome shotgun (WGS) entry which is preliminary data.</text>
</comment>
<organism evidence="1 2">
    <name type="scientific">Thelohanellus kitauei</name>
    <name type="common">Myxosporean</name>
    <dbReference type="NCBI Taxonomy" id="669202"/>
    <lineage>
        <taxon>Eukaryota</taxon>
        <taxon>Metazoa</taxon>
        <taxon>Cnidaria</taxon>
        <taxon>Myxozoa</taxon>
        <taxon>Myxosporea</taxon>
        <taxon>Bivalvulida</taxon>
        <taxon>Platysporina</taxon>
        <taxon>Myxobolidae</taxon>
        <taxon>Thelohanellus</taxon>
    </lineage>
</organism>